<proteinExistence type="predicted"/>
<evidence type="ECO:0000313" key="4">
    <source>
        <dbReference type="Proteomes" id="UP000827092"/>
    </source>
</evidence>
<protein>
    <submittedName>
        <fullName evidence="3">Uncharacterized protein</fullName>
    </submittedName>
</protein>
<evidence type="ECO:0000313" key="3">
    <source>
        <dbReference type="EMBL" id="KAG8196971.1"/>
    </source>
</evidence>
<reference evidence="3 4" key="1">
    <citation type="journal article" date="2022" name="Nat. Ecol. Evol.">
        <title>A masculinizing supergene underlies an exaggerated male reproductive morph in a spider.</title>
        <authorList>
            <person name="Hendrickx F."/>
            <person name="De Corte Z."/>
            <person name="Sonet G."/>
            <person name="Van Belleghem S.M."/>
            <person name="Kostlbacher S."/>
            <person name="Vangestel C."/>
        </authorList>
    </citation>
    <scope>NUCLEOTIDE SEQUENCE [LARGE SCALE GENOMIC DNA]</scope>
    <source>
        <strain evidence="3">W744_W776</strain>
    </source>
</reference>
<gene>
    <name evidence="3" type="ORF">JTE90_009026</name>
</gene>
<keyword evidence="2" id="KW-0472">Membrane</keyword>
<keyword evidence="2" id="KW-1133">Transmembrane helix</keyword>
<feature type="region of interest" description="Disordered" evidence="1">
    <location>
        <begin position="107"/>
        <end position="141"/>
    </location>
</feature>
<feature type="compositionally biased region" description="Low complexity" evidence="1">
    <location>
        <begin position="115"/>
        <end position="132"/>
    </location>
</feature>
<dbReference type="AlphaFoldDB" id="A0AAV6VLE7"/>
<accession>A0AAV6VLE7</accession>
<evidence type="ECO:0000256" key="2">
    <source>
        <dbReference type="SAM" id="Phobius"/>
    </source>
</evidence>
<comment type="caution">
    <text evidence="3">The sequence shown here is derived from an EMBL/GenBank/DDBJ whole genome shotgun (WGS) entry which is preliminary data.</text>
</comment>
<feature type="transmembrane region" description="Helical" evidence="2">
    <location>
        <begin position="42"/>
        <end position="63"/>
    </location>
</feature>
<organism evidence="3 4">
    <name type="scientific">Oedothorax gibbosus</name>
    <dbReference type="NCBI Taxonomy" id="931172"/>
    <lineage>
        <taxon>Eukaryota</taxon>
        <taxon>Metazoa</taxon>
        <taxon>Ecdysozoa</taxon>
        <taxon>Arthropoda</taxon>
        <taxon>Chelicerata</taxon>
        <taxon>Arachnida</taxon>
        <taxon>Araneae</taxon>
        <taxon>Araneomorphae</taxon>
        <taxon>Entelegynae</taxon>
        <taxon>Araneoidea</taxon>
        <taxon>Linyphiidae</taxon>
        <taxon>Erigoninae</taxon>
        <taxon>Oedothorax</taxon>
    </lineage>
</organism>
<sequence length="141" mass="15390">MSSQDNRLLLLPWVATISTATGLELAAALYFVTDAIEHPWIWILFATDILFCLLSVYCVMCVVSQYQNYLARMGRNYNQPIPTVRFQASDGSGPGVSTVSQQMARRQNGLLAPPTNNSSSSNKSHTDTSSFSADDCSATTT</sequence>
<name>A0AAV6VLE7_9ARAC</name>
<keyword evidence="2" id="KW-0812">Transmembrane</keyword>
<dbReference type="PANTHER" id="PTHR36694">
    <property type="entry name" value="PASIFLORA 1, ISOFORM A-RELATED"/>
    <property type="match status" value="1"/>
</dbReference>
<evidence type="ECO:0000256" key="1">
    <source>
        <dbReference type="SAM" id="MobiDB-lite"/>
    </source>
</evidence>
<dbReference type="PANTHER" id="PTHR36694:SF11">
    <property type="entry name" value="LP21121P-RELATED"/>
    <property type="match status" value="1"/>
</dbReference>
<dbReference type="Proteomes" id="UP000827092">
    <property type="component" value="Unassembled WGS sequence"/>
</dbReference>
<keyword evidence="4" id="KW-1185">Reference proteome</keyword>
<dbReference type="EMBL" id="JAFNEN010000062">
    <property type="protein sequence ID" value="KAG8196971.1"/>
    <property type="molecule type" value="Genomic_DNA"/>
</dbReference>